<organism evidence="2 3">
    <name type="scientific">Oryza sativa subsp. japonica</name>
    <name type="common">Rice</name>
    <dbReference type="NCBI Taxonomy" id="39947"/>
    <lineage>
        <taxon>Eukaryota</taxon>
        <taxon>Viridiplantae</taxon>
        <taxon>Streptophyta</taxon>
        <taxon>Embryophyta</taxon>
        <taxon>Tracheophyta</taxon>
        <taxon>Spermatophyta</taxon>
        <taxon>Magnoliopsida</taxon>
        <taxon>Liliopsida</taxon>
        <taxon>Poales</taxon>
        <taxon>Poaceae</taxon>
        <taxon>BOP clade</taxon>
        <taxon>Oryzoideae</taxon>
        <taxon>Oryzeae</taxon>
        <taxon>Oryzinae</taxon>
        <taxon>Oryza</taxon>
        <taxon>Oryza sativa</taxon>
    </lineage>
</organism>
<dbReference type="Proteomes" id="UP000000763">
    <property type="component" value="Chromosome 6"/>
</dbReference>
<proteinExistence type="predicted"/>
<feature type="region of interest" description="Disordered" evidence="1">
    <location>
        <begin position="1"/>
        <end position="43"/>
    </location>
</feature>
<evidence type="ECO:0000313" key="3">
    <source>
        <dbReference type="Proteomes" id="UP000000763"/>
    </source>
</evidence>
<feature type="compositionally biased region" description="Low complexity" evidence="1">
    <location>
        <begin position="13"/>
        <end position="43"/>
    </location>
</feature>
<name>Q5Z4N2_ORYSJ</name>
<sequence length="164" mass="17841">MLSTPRLLPAPRAGDAIPAPAPSAAALRTRAARRPPNAVRQRCPPRALSAAALPAPPRWLSLAASRRCRILSGHRRYIIVWSPSSRFALVSAPHLTVDPTQSGHRRSLAVRSPSTRISLAPAPDLLLSGRRRSLDVWCPLRRQRDSLLPPSQTHLDHISLAAPV</sequence>
<reference evidence="3" key="2">
    <citation type="journal article" date="2008" name="Nucleic Acids Res.">
        <title>The rice annotation project database (RAP-DB): 2008 update.</title>
        <authorList>
            <consortium name="The rice annotation project (RAP)"/>
        </authorList>
    </citation>
    <scope>GENOME REANNOTATION</scope>
    <source>
        <strain evidence="3">cv. Nipponbare</strain>
    </source>
</reference>
<dbReference type="EMBL" id="AP006054">
    <property type="protein sequence ID" value="BAD62300.1"/>
    <property type="molecule type" value="Genomic_DNA"/>
</dbReference>
<reference evidence="3" key="1">
    <citation type="journal article" date="2005" name="Nature">
        <title>The map-based sequence of the rice genome.</title>
        <authorList>
            <consortium name="International rice genome sequencing project (IRGSP)"/>
            <person name="Matsumoto T."/>
            <person name="Wu J."/>
            <person name="Kanamori H."/>
            <person name="Katayose Y."/>
            <person name="Fujisawa M."/>
            <person name="Namiki N."/>
            <person name="Mizuno H."/>
            <person name="Yamamoto K."/>
            <person name="Antonio B.A."/>
            <person name="Baba T."/>
            <person name="Sakata K."/>
            <person name="Nagamura Y."/>
            <person name="Aoki H."/>
            <person name="Arikawa K."/>
            <person name="Arita K."/>
            <person name="Bito T."/>
            <person name="Chiden Y."/>
            <person name="Fujitsuka N."/>
            <person name="Fukunaka R."/>
            <person name="Hamada M."/>
            <person name="Harada C."/>
            <person name="Hayashi A."/>
            <person name="Hijishita S."/>
            <person name="Honda M."/>
            <person name="Hosokawa S."/>
            <person name="Ichikawa Y."/>
            <person name="Idonuma A."/>
            <person name="Iijima M."/>
            <person name="Ikeda M."/>
            <person name="Ikeno M."/>
            <person name="Ito K."/>
            <person name="Ito S."/>
            <person name="Ito T."/>
            <person name="Ito Y."/>
            <person name="Ito Y."/>
            <person name="Iwabuchi A."/>
            <person name="Kamiya K."/>
            <person name="Karasawa W."/>
            <person name="Kurita K."/>
            <person name="Katagiri S."/>
            <person name="Kikuta A."/>
            <person name="Kobayashi H."/>
            <person name="Kobayashi N."/>
            <person name="Machita K."/>
            <person name="Maehara T."/>
            <person name="Masukawa M."/>
            <person name="Mizubayashi T."/>
            <person name="Mukai Y."/>
            <person name="Nagasaki H."/>
            <person name="Nagata Y."/>
            <person name="Naito S."/>
            <person name="Nakashima M."/>
            <person name="Nakama Y."/>
            <person name="Nakamichi Y."/>
            <person name="Nakamura M."/>
            <person name="Meguro A."/>
            <person name="Negishi M."/>
            <person name="Ohta I."/>
            <person name="Ohta T."/>
            <person name="Okamoto M."/>
            <person name="Ono N."/>
            <person name="Saji S."/>
            <person name="Sakaguchi M."/>
            <person name="Sakai K."/>
            <person name="Shibata M."/>
            <person name="Shimokawa T."/>
            <person name="Song J."/>
            <person name="Takazaki Y."/>
            <person name="Terasawa K."/>
            <person name="Tsugane M."/>
            <person name="Tsuji K."/>
            <person name="Ueda S."/>
            <person name="Waki K."/>
            <person name="Yamagata H."/>
            <person name="Yamamoto M."/>
            <person name="Yamamoto S."/>
            <person name="Yamane H."/>
            <person name="Yoshiki S."/>
            <person name="Yoshihara R."/>
            <person name="Yukawa K."/>
            <person name="Zhong H."/>
            <person name="Yano M."/>
            <person name="Yuan Q."/>
            <person name="Ouyang S."/>
            <person name="Liu J."/>
            <person name="Jones K.M."/>
            <person name="Gansberger K."/>
            <person name="Moffat K."/>
            <person name="Hill J."/>
            <person name="Bera J."/>
            <person name="Fadrosh D."/>
            <person name="Jin S."/>
            <person name="Johri S."/>
            <person name="Kim M."/>
            <person name="Overton L."/>
            <person name="Reardon M."/>
            <person name="Tsitrin T."/>
            <person name="Vuong H."/>
            <person name="Weaver B."/>
            <person name="Ciecko A."/>
            <person name="Tallon L."/>
            <person name="Jackson J."/>
            <person name="Pai G."/>
            <person name="Aken S.V."/>
            <person name="Utterback T."/>
            <person name="Reidmuller S."/>
            <person name="Feldblyum T."/>
            <person name="Hsiao J."/>
            <person name="Zismann V."/>
            <person name="Iobst S."/>
            <person name="de Vazeille A.R."/>
            <person name="Buell C.R."/>
            <person name="Ying K."/>
            <person name="Li Y."/>
            <person name="Lu T."/>
            <person name="Huang Y."/>
            <person name="Zhao Q."/>
            <person name="Feng Q."/>
            <person name="Zhang L."/>
            <person name="Zhu J."/>
            <person name="Weng Q."/>
            <person name="Mu J."/>
            <person name="Lu Y."/>
            <person name="Fan D."/>
            <person name="Liu Y."/>
            <person name="Guan J."/>
            <person name="Zhang Y."/>
            <person name="Yu S."/>
            <person name="Liu X."/>
            <person name="Zhang Y."/>
            <person name="Hong G."/>
            <person name="Han B."/>
            <person name="Choisne N."/>
            <person name="Demange N."/>
            <person name="Orjeda G."/>
            <person name="Samain S."/>
            <person name="Cattolico L."/>
            <person name="Pelletier E."/>
            <person name="Couloux A."/>
            <person name="Segurens B."/>
            <person name="Wincker P."/>
            <person name="D'Hont A."/>
            <person name="Scarpelli C."/>
            <person name="Weissenbach J."/>
            <person name="Salanoubat M."/>
            <person name="Quetier F."/>
            <person name="Yu Y."/>
            <person name="Kim H.R."/>
            <person name="Rambo T."/>
            <person name="Currie J."/>
            <person name="Collura K."/>
            <person name="Luo M."/>
            <person name="Yang T."/>
            <person name="Ammiraju J.S.S."/>
            <person name="Engler F."/>
            <person name="Soderlund C."/>
            <person name="Wing R.A."/>
            <person name="Palmer L.E."/>
            <person name="de la Bastide M."/>
            <person name="Spiegel L."/>
            <person name="Nascimento L."/>
            <person name="Zutavern T."/>
            <person name="O'Shaughnessy A."/>
            <person name="Dike S."/>
            <person name="Dedhia N."/>
            <person name="Preston R."/>
            <person name="Balija V."/>
            <person name="McCombie W.R."/>
            <person name="Chow T."/>
            <person name="Chen H."/>
            <person name="Chung M."/>
            <person name="Chen C."/>
            <person name="Shaw J."/>
            <person name="Wu H."/>
            <person name="Hsiao K."/>
            <person name="Chao Y."/>
            <person name="Chu M."/>
            <person name="Cheng C."/>
            <person name="Hour A."/>
            <person name="Lee P."/>
            <person name="Lin S."/>
            <person name="Lin Y."/>
            <person name="Liou J."/>
            <person name="Liu S."/>
            <person name="Hsing Y."/>
            <person name="Raghuvanshi S."/>
            <person name="Mohanty A."/>
            <person name="Bharti A.K."/>
            <person name="Gaur A."/>
            <person name="Gupta V."/>
            <person name="Kumar D."/>
            <person name="Ravi V."/>
            <person name="Vij S."/>
            <person name="Kapur A."/>
            <person name="Khurana P."/>
            <person name="Khurana P."/>
            <person name="Khurana J.P."/>
            <person name="Tyagi A.K."/>
            <person name="Gaikwad K."/>
            <person name="Singh A."/>
            <person name="Dalal V."/>
            <person name="Srivastava S."/>
            <person name="Dixit A."/>
            <person name="Pal A.K."/>
            <person name="Ghazi I.A."/>
            <person name="Yadav M."/>
            <person name="Pandit A."/>
            <person name="Bhargava A."/>
            <person name="Sureshbabu K."/>
            <person name="Batra K."/>
            <person name="Sharma T.R."/>
            <person name="Mohapatra T."/>
            <person name="Singh N.K."/>
            <person name="Messing J."/>
            <person name="Nelson A.B."/>
            <person name="Fuks G."/>
            <person name="Kavchok S."/>
            <person name="Keizer G."/>
            <person name="Linton E."/>
            <person name="Llaca V."/>
            <person name="Song R."/>
            <person name="Tanyolac B."/>
            <person name="Young S."/>
            <person name="Ho-Il K."/>
            <person name="Hahn J.H."/>
            <person name="Sangsakoo G."/>
            <person name="Vanavichit A."/>
            <person name="de Mattos Luiz.A.T."/>
            <person name="Zimmer P.D."/>
            <person name="Malone G."/>
            <person name="Dellagostin O."/>
            <person name="de Oliveira A.C."/>
            <person name="Bevan M."/>
            <person name="Bancroft I."/>
            <person name="Minx P."/>
            <person name="Cordum H."/>
            <person name="Wilson R."/>
            <person name="Cheng Z."/>
            <person name="Jin W."/>
            <person name="Jiang J."/>
            <person name="Leong S.A."/>
            <person name="Iwama H."/>
            <person name="Gojobori T."/>
            <person name="Itoh T."/>
            <person name="Niimura Y."/>
            <person name="Fujii Y."/>
            <person name="Habara T."/>
            <person name="Sakai H."/>
            <person name="Sato Y."/>
            <person name="Wilson G."/>
            <person name="Kumar K."/>
            <person name="McCouch S."/>
            <person name="Juretic N."/>
            <person name="Hoen D."/>
            <person name="Wright S."/>
            <person name="Bruskiewich R."/>
            <person name="Bureau T."/>
            <person name="Miyao A."/>
            <person name="Hirochika H."/>
            <person name="Nishikawa T."/>
            <person name="Kadowaki K."/>
            <person name="Sugiura M."/>
            <person name="Burr B."/>
            <person name="Sasaki T."/>
        </authorList>
    </citation>
    <scope>NUCLEOTIDE SEQUENCE [LARGE SCALE GENOMIC DNA]</scope>
    <source>
        <strain evidence="3">cv. Nipponbare</strain>
    </source>
</reference>
<evidence type="ECO:0000256" key="1">
    <source>
        <dbReference type="SAM" id="MobiDB-lite"/>
    </source>
</evidence>
<dbReference type="AlphaFoldDB" id="Q5Z4N2"/>
<gene>
    <name evidence="2" type="primary">P0417E03.18</name>
</gene>
<protein>
    <submittedName>
        <fullName evidence="2">Uncharacterized protein</fullName>
    </submittedName>
</protein>
<accession>Q5Z4N2</accession>
<evidence type="ECO:0000313" key="2">
    <source>
        <dbReference type="EMBL" id="BAD62300.1"/>
    </source>
</evidence>